<feature type="chain" id="PRO_5043645347" evidence="2">
    <location>
        <begin position="25"/>
        <end position="301"/>
    </location>
</feature>
<evidence type="ECO:0000313" key="5">
    <source>
        <dbReference type="Proteomes" id="UP001276300"/>
    </source>
</evidence>
<feature type="signal peptide" evidence="2">
    <location>
        <begin position="1"/>
        <end position="24"/>
    </location>
</feature>
<keyword evidence="1 4" id="KW-0378">Hydrolase</keyword>
<evidence type="ECO:0000256" key="2">
    <source>
        <dbReference type="SAM" id="SignalP"/>
    </source>
</evidence>
<dbReference type="InterPro" id="IPR049492">
    <property type="entry name" value="BD-FAE-like_dom"/>
</dbReference>
<accession>A0AAW9C902</accession>
<reference evidence="4" key="1">
    <citation type="journal article" date="2023" name="J Glob Antimicrob Resist">
        <title>Emergence of NDM-1 and KPC-3 carbapenemases in Kluyvera cryocrescens: Investigating genetic heterogeneity and acquisition routes of blaNDM-1 in Enterobacterales species in Portugal.</title>
        <authorList>
            <person name="Loiodice M."/>
            <person name="Ribeiro M."/>
            <person name="Peixe L."/>
            <person name="Novais A."/>
        </authorList>
    </citation>
    <scope>NUCLEOTIDE SEQUENCE</scope>
    <source>
        <strain evidence="4">K629</strain>
    </source>
</reference>
<dbReference type="PANTHER" id="PTHR48081:SF6">
    <property type="entry name" value="PEPTIDASE S9 PROLYL OLIGOPEPTIDASE CATALYTIC DOMAIN-CONTAINING PROTEIN"/>
    <property type="match status" value="1"/>
</dbReference>
<dbReference type="AlphaFoldDB" id="A0AAW9C902"/>
<evidence type="ECO:0000313" key="4">
    <source>
        <dbReference type="EMBL" id="MDW3778776.1"/>
    </source>
</evidence>
<dbReference type="Pfam" id="PF20434">
    <property type="entry name" value="BD-FAE"/>
    <property type="match status" value="1"/>
</dbReference>
<protein>
    <submittedName>
        <fullName evidence="4">Alpha/beta hydrolase</fullName>
    </submittedName>
</protein>
<dbReference type="PANTHER" id="PTHR48081">
    <property type="entry name" value="AB HYDROLASE SUPERFAMILY PROTEIN C4A8.06C"/>
    <property type="match status" value="1"/>
</dbReference>
<dbReference type="RefSeq" id="WP_172729329.1">
    <property type="nucleotide sequence ID" value="NZ_DAMAZS010000001.1"/>
</dbReference>
<name>A0AAW9C902_KLUCR</name>
<dbReference type="EMBL" id="JAUEQX010000016">
    <property type="protein sequence ID" value="MDW3778776.1"/>
    <property type="molecule type" value="Genomic_DNA"/>
</dbReference>
<evidence type="ECO:0000259" key="3">
    <source>
        <dbReference type="Pfam" id="PF20434"/>
    </source>
</evidence>
<dbReference type="GO" id="GO:0016787">
    <property type="term" value="F:hydrolase activity"/>
    <property type="evidence" value="ECO:0007669"/>
    <property type="project" value="UniProtKB-KW"/>
</dbReference>
<comment type="caution">
    <text evidence="4">The sequence shown here is derived from an EMBL/GenBank/DDBJ whole genome shotgun (WGS) entry which is preliminary data.</text>
</comment>
<dbReference type="SUPFAM" id="SSF53474">
    <property type="entry name" value="alpha/beta-Hydrolases"/>
    <property type="match status" value="1"/>
</dbReference>
<dbReference type="InterPro" id="IPR029058">
    <property type="entry name" value="AB_hydrolase_fold"/>
</dbReference>
<dbReference type="Gene3D" id="3.40.50.1820">
    <property type="entry name" value="alpha/beta hydrolase"/>
    <property type="match status" value="1"/>
</dbReference>
<sequence>MDRRQFISRFAATALVVKSGSIFAAPAVKSIQTLPLWPGTPPGGGGPVGEMITTPKGAQTHIAVPYLTVMQPASSKGYGVLIAAGGGYQRIEMAMEAWPAAYWLVERGYTAYMLSYRLPGEGWNDGHNVALQDAQRALRILRSREQQVSVLGFSAGGHLLAMAALRSDYRSYPLVDALDNQPARADSAALIYPIITLEKPYTHTATHKMLVGHRATGAQEAAWSVQNYVRPQTPPVFLVQAEDDPVSSPQNTLIMQAACIRERVPVTMYRYPTGGHGFAMGRPGTPTVSWPGHYEKWLRQA</sequence>
<dbReference type="Proteomes" id="UP001276300">
    <property type="component" value="Unassembled WGS sequence"/>
</dbReference>
<gene>
    <name evidence="4" type="ORF">QWU01_18395</name>
</gene>
<proteinExistence type="predicted"/>
<organism evidence="4 5">
    <name type="scientific">Kluyvera cryocrescens</name>
    <name type="common">Kluyvera citrophila</name>
    <dbReference type="NCBI Taxonomy" id="580"/>
    <lineage>
        <taxon>Bacteria</taxon>
        <taxon>Pseudomonadati</taxon>
        <taxon>Pseudomonadota</taxon>
        <taxon>Gammaproteobacteria</taxon>
        <taxon>Enterobacterales</taxon>
        <taxon>Enterobacteriaceae</taxon>
        <taxon>Kluyvera</taxon>
    </lineage>
</organism>
<feature type="domain" description="BD-FAE-like" evidence="3">
    <location>
        <begin position="83"/>
        <end position="253"/>
    </location>
</feature>
<evidence type="ECO:0000256" key="1">
    <source>
        <dbReference type="ARBA" id="ARBA00022801"/>
    </source>
</evidence>
<dbReference type="InterPro" id="IPR050300">
    <property type="entry name" value="GDXG_lipolytic_enzyme"/>
</dbReference>
<keyword evidence="2" id="KW-0732">Signal</keyword>